<evidence type="ECO:0000313" key="2">
    <source>
        <dbReference type="Proteomes" id="UP001430990"/>
    </source>
</evidence>
<gene>
    <name evidence="1" type="ORF">BjapCC829_07805</name>
</gene>
<dbReference type="Gene3D" id="3.40.630.10">
    <property type="entry name" value="Zn peptidases"/>
    <property type="match status" value="1"/>
</dbReference>
<organism evidence="1 2">
    <name type="scientific">Bradyrhizobium barranii</name>
    <dbReference type="NCBI Taxonomy" id="2992140"/>
    <lineage>
        <taxon>Bacteria</taxon>
        <taxon>Pseudomonadati</taxon>
        <taxon>Pseudomonadota</taxon>
        <taxon>Alphaproteobacteria</taxon>
        <taxon>Hyphomicrobiales</taxon>
        <taxon>Nitrobacteraceae</taxon>
        <taxon>Bradyrhizobium</taxon>
    </lineage>
</organism>
<accession>A0ABY3QRW0</accession>
<sequence length="124" mass="13371">MYSPPASRGGQGTLIVDAVMERDNTTRTIWAVVEGRSAAHQTVLLVSHSDGTNILEENGHIGLVELARQMVAQPLARTVVFVLTAGHLRIPALTDDGQATSRWLRDHPEWWAGGPGNRPAGQVS</sequence>
<dbReference type="Proteomes" id="UP001430990">
    <property type="component" value="Chromosome"/>
</dbReference>
<proteinExistence type="predicted"/>
<evidence type="ECO:0000313" key="1">
    <source>
        <dbReference type="EMBL" id="UFW88418.1"/>
    </source>
</evidence>
<dbReference type="RefSeq" id="WP_231144198.1">
    <property type="nucleotide sequence ID" value="NZ_CP088100.1"/>
</dbReference>
<keyword evidence="2" id="KW-1185">Reference proteome</keyword>
<name>A0ABY3QRW0_9BRAD</name>
<dbReference type="EMBL" id="CP088100">
    <property type="protein sequence ID" value="UFW88418.1"/>
    <property type="molecule type" value="Genomic_DNA"/>
</dbReference>
<dbReference type="SUPFAM" id="SSF53187">
    <property type="entry name" value="Zn-dependent exopeptidases"/>
    <property type="match status" value="1"/>
</dbReference>
<reference evidence="1" key="1">
    <citation type="submission" date="2021-11" db="EMBL/GenBank/DDBJ databases">
        <title>Australian commercial rhizobial inoculants.</title>
        <authorList>
            <person name="Kohlmeier M.G."/>
            <person name="O'Hara G.W."/>
            <person name="Colombi E."/>
            <person name="Ramsay J.P."/>
            <person name="Terpolilli J."/>
        </authorList>
    </citation>
    <scope>NUCLEOTIDE SEQUENCE</scope>
    <source>
        <strain evidence="1">CC829</strain>
    </source>
</reference>
<protein>
    <submittedName>
        <fullName evidence="1">Uncharacterized protein</fullName>
    </submittedName>
</protein>